<name>A0A075JKL7_9MICO</name>
<keyword evidence="2" id="KW-0489">Methyltransferase</keyword>
<dbReference type="HOGENOM" id="CLU_049749_5_0_11"/>
<dbReference type="Gene3D" id="3.40.50.150">
    <property type="entry name" value="Vaccinia Virus protein VP39"/>
    <property type="match status" value="1"/>
</dbReference>
<dbReference type="GO" id="GO:0032259">
    <property type="term" value="P:methylation"/>
    <property type="evidence" value="ECO:0007669"/>
    <property type="project" value="UniProtKB-KW"/>
</dbReference>
<evidence type="ECO:0000313" key="3">
    <source>
        <dbReference type="Proteomes" id="UP000027986"/>
    </source>
</evidence>
<dbReference type="SUPFAM" id="SSF53335">
    <property type="entry name" value="S-adenosyl-L-methionine-dependent methyltransferases"/>
    <property type="match status" value="1"/>
</dbReference>
<dbReference type="eggNOG" id="COG2226">
    <property type="taxonomic scope" value="Bacteria"/>
</dbReference>
<proteinExistence type="predicted"/>
<sequence>MCGEATADYDEFASAYVEENESGLFNNWYERPEVLRLAGDVAGLRVLDAGCGHGPLTKELRDRGATVSGFDLSPAMIAIARERLGQDADMRVADLAAPLSYEDDAFDLITCSLALHYVEDWSPTLGELRRVLRPGGKLIVSLVHPFLFAALHRDQDYFALVQYSEDYEFGETAAVMTYWHRPLQDVLNAFIEAGFTFTRLTEPKVHPDTPTKLLPPGEQRQFLSFLFLVFQLPS</sequence>
<dbReference type="PANTHER" id="PTHR43861">
    <property type="entry name" value="TRANS-ACONITATE 2-METHYLTRANSFERASE-RELATED"/>
    <property type="match status" value="1"/>
</dbReference>
<accession>A0A075JKL7</accession>
<dbReference type="EMBL" id="CP008890">
    <property type="protein sequence ID" value="AIF41887.1"/>
    <property type="molecule type" value="Genomic_DNA"/>
</dbReference>
<dbReference type="Proteomes" id="UP000027986">
    <property type="component" value="Plasmid unnamed"/>
</dbReference>
<keyword evidence="2" id="KW-0614">Plasmid</keyword>
<dbReference type="InterPro" id="IPR013216">
    <property type="entry name" value="Methyltransf_11"/>
</dbReference>
<dbReference type="AlphaFoldDB" id="A0A075JKL7"/>
<feature type="domain" description="Methyltransferase type 11" evidence="1">
    <location>
        <begin position="47"/>
        <end position="140"/>
    </location>
</feature>
<keyword evidence="3" id="KW-1185">Reference proteome</keyword>
<dbReference type="InterPro" id="IPR029063">
    <property type="entry name" value="SAM-dependent_MTases_sf"/>
</dbReference>
<evidence type="ECO:0000259" key="1">
    <source>
        <dbReference type="Pfam" id="PF08241"/>
    </source>
</evidence>
<dbReference type="GO" id="GO:0008757">
    <property type="term" value="F:S-adenosylmethionine-dependent methyltransferase activity"/>
    <property type="evidence" value="ECO:0007669"/>
    <property type="project" value="InterPro"/>
</dbReference>
<dbReference type="PANTHER" id="PTHR43861:SF1">
    <property type="entry name" value="TRANS-ACONITATE 2-METHYLTRANSFERASE"/>
    <property type="match status" value="1"/>
</dbReference>
<dbReference type="Pfam" id="PF08241">
    <property type="entry name" value="Methyltransf_11"/>
    <property type="match status" value="1"/>
</dbReference>
<keyword evidence="2" id="KW-0808">Transferase</keyword>
<evidence type="ECO:0000313" key="2">
    <source>
        <dbReference type="EMBL" id="AIF41887.1"/>
    </source>
</evidence>
<reference evidence="2 3" key="1">
    <citation type="submission" date="2014-07" db="EMBL/GenBank/DDBJ databases">
        <title>Genome Sequencing of Dermacoccus nishinomiyaensis.</title>
        <authorList>
            <person name="Hong K.W."/>
            <person name="Chan K.G."/>
        </authorList>
    </citation>
    <scope>NUCLEOTIDE SEQUENCE [LARGE SCALE GENOMIC DNA]</scope>
    <source>
        <strain evidence="2 3">M25</strain>
        <plasmid evidence="3">Plasmid unnamed</plasmid>
    </source>
</reference>
<organism evidence="2 3">
    <name type="scientific">Dermacoccus nishinomiyaensis</name>
    <dbReference type="NCBI Taxonomy" id="1274"/>
    <lineage>
        <taxon>Bacteria</taxon>
        <taxon>Bacillati</taxon>
        <taxon>Actinomycetota</taxon>
        <taxon>Actinomycetes</taxon>
        <taxon>Micrococcales</taxon>
        <taxon>Dermacoccaceae</taxon>
        <taxon>Dermacoccus</taxon>
    </lineage>
</organism>
<dbReference type="CDD" id="cd02440">
    <property type="entry name" value="AdoMet_MTases"/>
    <property type="match status" value="1"/>
</dbReference>
<geneLocation type="plasmid" evidence="2 3">
    <name>unnamed</name>
</geneLocation>
<protein>
    <submittedName>
        <fullName evidence="2">Methyltransferase</fullName>
    </submittedName>
</protein>
<gene>
    <name evidence="2" type="ORF">HX89_14355</name>
</gene>
<dbReference type="KEGG" id="dni:HX89_14355"/>